<dbReference type="AlphaFoldDB" id="A0A5E4A360"/>
<feature type="compositionally biased region" description="Basic and acidic residues" evidence="1">
    <location>
        <begin position="73"/>
        <end position="94"/>
    </location>
</feature>
<accession>A0A5E4A360</accession>
<gene>
    <name evidence="2" type="ORF">MONAX_5E010917</name>
</gene>
<evidence type="ECO:0000313" key="2">
    <source>
        <dbReference type="EMBL" id="VTJ51326.1"/>
    </source>
</evidence>
<keyword evidence="3" id="KW-1185">Reference proteome</keyword>
<feature type="region of interest" description="Disordered" evidence="1">
    <location>
        <begin position="1"/>
        <end position="132"/>
    </location>
</feature>
<reference evidence="2" key="1">
    <citation type="submission" date="2019-04" db="EMBL/GenBank/DDBJ databases">
        <authorList>
            <person name="Alioto T."/>
            <person name="Alioto T."/>
        </authorList>
    </citation>
    <scope>NUCLEOTIDE SEQUENCE [LARGE SCALE GENOMIC DNA]</scope>
</reference>
<proteinExistence type="predicted"/>
<evidence type="ECO:0000313" key="3">
    <source>
        <dbReference type="Proteomes" id="UP000335636"/>
    </source>
</evidence>
<sequence>MRSPRPASKARRMAQGPAGSRCSEKLGYAPSRGGGTPPRTQDAKNTVSGPQRVATALISRPPDDSSGRGSALHRGEDGAQVTRKDGPRGEKTAVRSDQQGQTEAAGPEGLREAPGNRAGKPTHPGGCLGQQRPEVWSQGTARPLRPHPVSSPATRRPVCPVCFTNPQTAARPGALPWGKRSTLANSELTAWVSISRHQPICQQSGLRGATPFISPSTALFIFSISRSQALETPLRRASSGQSVPAVTGPSLPPQAQATGFSSRRLLTDHTGHTHAPGQGVCPRRREHGPGHSTVPQSRGLSLAAGDAPGPCPRCSLEALTMPLATGPPAPHSPGWGA</sequence>
<name>A0A5E4A360_MARMO</name>
<dbReference type="Proteomes" id="UP000335636">
    <property type="component" value="Unassembled WGS sequence"/>
</dbReference>
<feature type="region of interest" description="Disordered" evidence="1">
    <location>
        <begin position="267"/>
        <end position="307"/>
    </location>
</feature>
<protein>
    <submittedName>
        <fullName evidence="2">Uncharacterized protein</fullName>
    </submittedName>
</protein>
<organism evidence="2 3">
    <name type="scientific">Marmota monax</name>
    <name type="common">Woodchuck</name>
    <dbReference type="NCBI Taxonomy" id="9995"/>
    <lineage>
        <taxon>Eukaryota</taxon>
        <taxon>Metazoa</taxon>
        <taxon>Chordata</taxon>
        <taxon>Craniata</taxon>
        <taxon>Vertebrata</taxon>
        <taxon>Euteleostomi</taxon>
        <taxon>Mammalia</taxon>
        <taxon>Eutheria</taxon>
        <taxon>Euarchontoglires</taxon>
        <taxon>Glires</taxon>
        <taxon>Rodentia</taxon>
        <taxon>Sciuromorpha</taxon>
        <taxon>Sciuridae</taxon>
        <taxon>Xerinae</taxon>
        <taxon>Marmotini</taxon>
        <taxon>Marmota</taxon>
    </lineage>
</organism>
<evidence type="ECO:0000256" key="1">
    <source>
        <dbReference type="SAM" id="MobiDB-lite"/>
    </source>
</evidence>
<comment type="caution">
    <text evidence="2">The sequence shown here is derived from an EMBL/GenBank/DDBJ whole genome shotgun (WGS) entry which is preliminary data.</text>
</comment>
<dbReference type="EMBL" id="CABDUW010000003">
    <property type="protein sequence ID" value="VTJ51326.1"/>
    <property type="molecule type" value="Genomic_DNA"/>
</dbReference>